<comment type="caution">
    <text evidence="1">The sequence shown here is derived from an EMBL/GenBank/DDBJ whole genome shotgun (WGS) entry which is preliminary data.</text>
</comment>
<reference evidence="1" key="1">
    <citation type="submission" date="2021-06" db="EMBL/GenBank/DDBJ databases">
        <authorList>
            <person name="Kallberg Y."/>
            <person name="Tangrot J."/>
            <person name="Rosling A."/>
        </authorList>
    </citation>
    <scope>NUCLEOTIDE SEQUENCE</scope>
    <source>
        <strain evidence="1">CL356</strain>
    </source>
</reference>
<proteinExistence type="predicted"/>
<gene>
    <name evidence="1" type="ORF">ACOLOM_LOCUS12572</name>
</gene>
<organism evidence="1 2">
    <name type="scientific">Acaulospora colombiana</name>
    <dbReference type="NCBI Taxonomy" id="27376"/>
    <lineage>
        <taxon>Eukaryota</taxon>
        <taxon>Fungi</taxon>
        <taxon>Fungi incertae sedis</taxon>
        <taxon>Mucoromycota</taxon>
        <taxon>Glomeromycotina</taxon>
        <taxon>Glomeromycetes</taxon>
        <taxon>Diversisporales</taxon>
        <taxon>Acaulosporaceae</taxon>
        <taxon>Acaulospora</taxon>
    </lineage>
</organism>
<feature type="non-terminal residue" evidence="1">
    <location>
        <position position="1"/>
    </location>
</feature>
<dbReference type="EMBL" id="CAJVPT010051726">
    <property type="protein sequence ID" value="CAG8748360.1"/>
    <property type="molecule type" value="Genomic_DNA"/>
</dbReference>
<protein>
    <submittedName>
        <fullName evidence="1">14607_t:CDS:1</fullName>
    </submittedName>
</protein>
<sequence length="113" mass="12424">IRIGSSVNSPLQELCGHQLVNLTLKGEGKELISLIRTFNRDFPNQKSAHTPHEDIGPPLALEENSSSVIFRCDSLFDLFIRIPMPISENSTADYGIEVWADGIASLGGYPQID</sequence>
<name>A0ACA9QEW6_9GLOM</name>
<keyword evidence="2" id="KW-1185">Reference proteome</keyword>
<evidence type="ECO:0000313" key="2">
    <source>
        <dbReference type="Proteomes" id="UP000789525"/>
    </source>
</evidence>
<evidence type="ECO:0000313" key="1">
    <source>
        <dbReference type="EMBL" id="CAG8748360.1"/>
    </source>
</evidence>
<accession>A0ACA9QEW6</accession>
<dbReference type="Proteomes" id="UP000789525">
    <property type="component" value="Unassembled WGS sequence"/>
</dbReference>